<dbReference type="Pfam" id="PF23995">
    <property type="entry name" value="DUF7313"/>
    <property type="match status" value="1"/>
</dbReference>
<accession>A0A7D5K9P4</accession>
<feature type="domain" description="DUF7313" evidence="2">
    <location>
        <begin position="5"/>
        <end position="152"/>
    </location>
</feature>
<dbReference type="Proteomes" id="UP000509750">
    <property type="component" value="Chromosome"/>
</dbReference>
<keyword evidence="4" id="KW-1185">Reference proteome</keyword>
<dbReference type="EMBL" id="CP058529">
    <property type="protein sequence ID" value="QLG29274.1"/>
    <property type="molecule type" value="Genomic_DNA"/>
</dbReference>
<evidence type="ECO:0000256" key="1">
    <source>
        <dbReference type="SAM" id="Phobius"/>
    </source>
</evidence>
<organism evidence="3 4">
    <name type="scientific">Halorarum halophilum</name>
    <dbReference type="NCBI Taxonomy" id="2743090"/>
    <lineage>
        <taxon>Archaea</taxon>
        <taxon>Methanobacteriati</taxon>
        <taxon>Methanobacteriota</taxon>
        <taxon>Stenosarchaea group</taxon>
        <taxon>Halobacteria</taxon>
        <taxon>Halobacteriales</taxon>
        <taxon>Haloferacaceae</taxon>
        <taxon>Halorarum</taxon>
    </lineage>
</organism>
<gene>
    <name evidence="3" type="ORF">HUG10_17815</name>
</gene>
<keyword evidence="1" id="KW-1133">Transmembrane helix</keyword>
<protein>
    <recommendedName>
        <fullName evidence="2">DUF7313 domain-containing protein</fullName>
    </recommendedName>
</protein>
<sequence>MQPLPLQFALPVGALEAVAGVLPYVILVVVLANLVTRILAQRNYARQAEEEDVDDDAPLSRYLPHEIMNVVLVLLTFAMTIVQPHGGLVLATLVVGLFISDFFEFEARCVEVRNGMEIERPNSAIFASGLVVLYAGFQALFFLIEPYWGQVI</sequence>
<evidence type="ECO:0000259" key="2">
    <source>
        <dbReference type="Pfam" id="PF23995"/>
    </source>
</evidence>
<feature type="transmembrane region" description="Helical" evidence="1">
    <location>
        <begin position="124"/>
        <end position="144"/>
    </location>
</feature>
<dbReference type="RefSeq" id="WP_179170848.1">
    <property type="nucleotide sequence ID" value="NZ_CP058529.1"/>
</dbReference>
<dbReference type="AlphaFoldDB" id="A0A7D5K9P4"/>
<dbReference type="GeneID" id="56030730"/>
<proteinExistence type="predicted"/>
<dbReference type="OrthoDB" id="234683at2157"/>
<evidence type="ECO:0000313" key="4">
    <source>
        <dbReference type="Proteomes" id="UP000509750"/>
    </source>
</evidence>
<dbReference type="KEGG" id="halg:HUG10_17815"/>
<name>A0A7D5K9P4_9EURY</name>
<evidence type="ECO:0000313" key="3">
    <source>
        <dbReference type="EMBL" id="QLG29274.1"/>
    </source>
</evidence>
<dbReference type="InterPro" id="IPR055737">
    <property type="entry name" value="DUF7313"/>
</dbReference>
<keyword evidence="1" id="KW-0812">Transmembrane</keyword>
<feature type="transmembrane region" description="Helical" evidence="1">
    <location>
        <begin position="20"/>
        <end position="40"/>
    </location>
</feature>
<reference evidence="3 4" key="1">
    <citation type="submission" date="2020-07" db="EMBL/GenBank/DDBJ databases">
        <title>Gai3-2, isolated from salt lake.</title>
        <authorList>
            <person name="Cui H."/>
            <person name="Shi X."/>
        </authorList>
    </citation>
    <scope>NUCLEOTIDE SEQUENCE [LARGE SCALE GENOMIC DNA]</scope>
    <source>
        <strain evidence="3 4">Gai3-2</strain>
    </source>
</reference>
<keyword evidence="1" id="KW-0472">Membrane</keyword>